<name>A0A9P4LVT1_9PEZI</name>
<dbReference type="EMBL" id="ML978800">
    <property type="protein sequence ID" value="KAF2083338.1"/>
    <property type="molecule type" value="Genomic_DNA"/>
</dbReference>
<dbReference type="Proteomes" id="UP000799776">
    <property type="component" value="Unassembled WGS sequence"/>
</dbReference>
<dbReference type="InterPro" id="IPR036291">
    <property type="entry name" value="NAD(P)-bd_dom_sf"/>
</dbReference>
<comment type="similarity">
    <text evidence="1">Belongs to the short-chain dehydrogenases/reductases (SDR) family.</text>
</comment>
<gene>
    <name evidence="2" type="ORF">K490DRAFT_76629</name>
</gene>
<evidence type="ECO:0000313" key="3">
    <source>
        <dbReference type="Proteomes" id="UP000799776"/>
    </source>
</evidence>
<dbReference type="GO" id="GO:0016491">
    <property type="term" value="F:oxidoreductase activity"/>
    <property type="evidence" value="ECO:0007669"/>
    <property type="project" value="TreeGrafter"/>
</dbReference>
<reference evidence="2" key="1">
    <citation type="journal article" date="2020" name="Stud. Mycol.">
        <title>101 Dothideomycetes genomes: a test case for predicting lifestyles and emergence of pathogens.</title>
        <authorList>
            <person name="Haridas S."/>
            <person name="Albert R."/>
            <person name="Binder M."/>
            <person name="Bloem J."/>
            <person name="Labutti K."/>
            <person name="Salamov A."/>
            <person name="Andreopoulos B."/>
            <person name="Baker S."/>
            <person name="Barry K."/>
            <person name="Bills G."/>
            <person name="Bluhm B."/>
            <person name="Cannon C."/>
            <person name="Castanera R."/>
            <person name="Culley D."/>
            <person name="Daum C."/>
            <person name="Ezra D."/>
            <person name="Gonzalez J."/>
            <person name="Henrissat B."/>
            <person name="Kuo A."/>
            <person name="Liang C."/>
            <person name="Lipzen A."/>
            <person name="Lutzoni F."/>
            <person name="Magnuson J."/>
            <person name="Mondo S."/>
            <person name="Nolan M."/>
            <person name="Ohm R."/>
            <person name="Pangilinan J."/>
            <person name="Park H.-J."/>
            <person name="Ramirez L."/>
            <person name="Alfaro M."/>
            <person name="Sun H."/>
            <person name="Tritt A."/>
            <person name="Yoshinaga Y."/>
            <person name="Zwiers L.-H."/>
            <person name="Turgeon B."/>
            <person name="Goodwin S."/>
            <person name="Spatafora J."/>
            <person name="Crous P."/>
            <person name="Grigoriev I."/>
        </authorList>
    </citation>
    <scope>NUCLEOTIDE SEQUENCE</scope>
    <source>
        <strain evidence="2">CBS 121410</strain>
    </source>
</reference>
<dbReference type="Gene3D" id="3.40.50.720">
    <property type="entry name" value="NAD(P)-binding Rossmann-like Domain"/>
    <property type="match status" value="1"/>
</dbReference>
<keyword evidence="3" id="KW-1185">Reference proteome</keyword>
<dbReference type="PRINTS" id="PR00081">
    <property type="entry name" value="GDHRDH"/>
</dbReference>
<evidence type="ECO:0000313" key="2">
    <source>
        <dbReference type="EMBL" id="KAF2083338.1"/>
    </source>
</evidence>
<dbReference type="OrthoDB" id="5296at2759"/>
<dbReference type="PANTHER" id="PTHR43544:SF12">
    <property type="entry name" value="NAD(P)-BINDING ROSSMANN-FOLD SUPERFAMILY PROTEIN"/>
    <property type="match status" value="1"/>
</dbReference>
<proteinExistence type="inferred from homology"/>
<organism evidence="2 3">
    <name type="scientific">Saccharata proteae CBS 121410</name>
    <dbReference type="NCBI Taxonomy" id="1314787"/>
    <lineage>
        <taxon>Eukaryota</taxon>
        <taxon>Fungi</taxon>
        <taxon>Dikarya</taxon>
        <taxon>Ascomycota</taxon>
        <taxon>Pezizomycotina</taxon>
        <taxon>Dothideomycetes</taxon>
        <taxon>Dothideomycetes incertae sedis</taxon>
        <taxon>Botryosphaeriales</taxon>
        <taxon>Saccharataceae</taxon>
        <taxon>Saccharata</taxon>
    </lineage>
</organism>
<dbReference type="GO" id="GO:0005737">
    <property type="term" value="C:cytoplasm"/>
    <property type="evidence" value="ECO:0007669"/>
    <property type="project" value="TreeGrafter"/>
</dbReference>
<evidence type="ECO:0000256" key="1">
    <source>
        <dbReference type="ARBA" id="ARBA00006484"/>
    </source>
</evidence>
<comment type="caution">
    <text evidence="2">The sequence shown here is derived from an EMBL/GenBank/DDBJ whole genome shotgun (WGS) entry which is preliminary data.</text>
</comment>
<dbReference type="InterPro" id="IPR051468">
    <property type="entry name" value="Fungal_SecMetab_SDRs"/>
</dbReference>
<dbReference type="AlphaFoldDB" id="A0A9P4LVT1"/>
<accession>A0A9P4LVT1</accession>
<dbReference type="InterPro" id="IPR002347">
    <property type="entry name" value="SDR_fam"/>
</dbReference>
<dbReference type="PANTHER" id="PTHR43544">
    <property type="entry name" value="SHORT-CHAIN DEHYDROGENASE/REDUCTASE"/>
    <property type="match status" value="1"/>
</dbReference>
<dbReference type="SUPFAM" id="SSF51735">
    <property type="entry name" value="NAD(P)-binding Rossmann-fold domains"/>
    <property type="match status" value="1"/>
</dbReference>
<sequence>MAPWVLISPASQGVGFALAKRILETTKVPVVVTARAQLGPFERKLLGEVKQRDAADRLKVLKLNFLAEDTIKSTAGKCESFFPADRWHLHLAMILPGFLSPETSPTQIRASRATKTFLTNTIGPMLAMNYFANMLPSKRVELGNTDAAVDAAYTGLPRQAVWANMSARVGSITDNRLGGWYSYRASKAAVNQITKTFDNHLKTASGANAMAVAMHPGTVKTELSRRYWSHVVPNKLFEPDSAAEKLLDVINGLDVEKGRGRCWDWKGEEVPP</sequence>
<protein>
    <submittedName>
        <fullName evidence="2">NAD(P)-binding protein</fullName>
    </submittedName>
</protein>